<evidence type="ECO:0000313" key="1">
    <source>
        <dbReference type="EMBL" id="UOO88917.1"/>
    </source>
</evidence>
<gene>
    <name evidence="1" type="ORF">LVJ82_15880</name>
</gene>
<dbReference type="Gene3D" id="3.30.450.40">
    <property type="match status" value="1"/>
</dbReference>
<proteinExistence type="predicted"/>
<keyword evidence="2" id="KW-1185">Reference proteome</keyword>
<name>A0ABY4E677_9NEIS</name>
<dbReference type="SUPFAM" id="SSF55781">
    <property type="entry name" value="GAF domain-like"/>
    <property type="match status" value="1"/>
</dbReference>
<dbReference type="RefSeq" id="WP_058357402.1">
    <property type="nucleotide sequence ID" value="NZ_CABKVG010000010.1"/>
</dbReference>
<evidence type="ECO:0000313" key="2">
    <source>
        <dbReference type="Proteomes" id="UP000832011"/>
    </source>
</evidence>
<sequence length="239" mass="26777">MSQAYIQDYLHTQGLKLSLEEVQIAYATLGAVFNLAEVKDLPENLWQAQGHYFDATAFLSESAENNAFLRAVYAVLDTTLHRFPAKVALYMTAERQAVEPDAEATASEPVQLQRLWHNQFTLPASLNHEQHSHLLAHRAAQTGWAYVVEDAQHWLRIQELTEDECRLGFSQLLLPLCAPSGAVLGLLYVSSPEAHAFDASAQAWWVAACLTLADALYHHFPASWWGQQDENYDDLPTGN</sequence>
<reference evidence="1 2" key="1">
    <citation type="journal article" date="2022" name="Res Sq">
        <title>Evolution of multicellular longitudinally dividing oral cavity symbionts (Neisseriaceae).</title>
        <authorList>
            <person name="Nyongesa S."/>
            <person name="Weber P."/>
            <person name="Bernet E."/>
            <person name="Pullido F."/>
            <person name="Nieckarz M."/>
            <person name="Delaby M."/>
            <person name="Nieves C."/>
            <person name="Viehboeck T."/>
            <person name="Krause N."/>
            <person name="Rivera-Millot A."/>
            <person name="Nakamura A."/>
            <person name="Vischer N."/>
            <person name="VanNieuwenhze M."/>
            <person name="Brun Y."/>
            <person name="Cava F."/>
            <person name="Bulgheresi S."/>
            <person name="Veyrier F."/>
        </authorList>
    </citation>
    <scope>NUCLEOTIDE SEQUENCE [LARGE SCALE GENOMIC DNA]</scope>
    <source>
        <strain evidence="1 2">SN4</strain>
    </source>
</reference>
<accession>A0ABY4E677</accession>
<organism evidence="1 2">
    <name type="scientific">Vitreoscilla massiliensis</name>
    <dbReference type="NCBI Taxonomy" id="1689272"/>
    <lineage>
        <taxon>Bacteria</taxon>
        <taxon>Pseudomonadati</taxon>
        <taxon>Pseudomonadota</taxon>
        <taxon>Betaproteobacteria</taxon>
        <taxon>Neisseriales</taxon>
        <taxon>Neisseriaceae</taxon>
        <taxon>Vitreoscilla</taxon>
    </lineage>
</organism>
<dbReference type="InterPro" id="IPR029016">
    <property type="entry name" value="GAF-like_dom_sf"/>
</dbReference>
<protein>
    <submittedName>
        <fullName evidence="1">GAF domain-containing protein</fullName>
    </submittedName>
</protein>
<dbReference type="EMBL" id="CP091511">
    <property type="protein sequence ID" value="UOO88917.1"/>
    <property type="molecule type" value="Genomic_DNA"/>
</dbReference>
<dbReference type="Proteomes" id="UP000832011">
    <property type="component" value="Chromosome"/>
</dbReference>